<dbReference type="Pfam" id="PF04773">
    <property type="entry name" value="FecR"/>
    <property type="match status" value="1"/>
</dbReference>
<feature type="signal peptide" evidence="1">
    <location>
        <begin position="1"/>
        <end position="32"/>
    </location>
</feature>
<sequence length="359" mass="37117">MNQSTPQTAPVPFLVCLLLTLVLALASAGASAEPVTVDIAQGTVEYRHDSEGPWQAVTAGDSLPIPVEIRTGPDTSAQVRQAGTFFEVSADTHIRLSNEDEQADGLVSRVKQWIGTVFYDVERQPDTFQVETPFLVSTVKGTQFTIVTTDSASFVTLKEGRLEVVDRETGNTRTLNPGDIASVSALQAEISSLLQTPDALPAAEQQQALAIARVDYRFGQTEQGDTQLVAQVASSLGLQADLGLTAGLGGLGIDASADLASDLGADLVADLGNELGTDVGSMLGGDLGLDLGLDLVADIGSDIGAEIGAEIGGDLGLDLDLDLDDDLDLDLDDDLGGDLGDDLGEAVGGIGGSVNNLLN</sequence>
<protein>
    <submittedName>
        <fullName evidence="3">FecR domain-containing protein</fullName>
    </submittedName>
</protein>
<reference evidence="3 4" key="1">
    <citation type="submission" date="2023-12" db="EMBL/GenBank/DDBJ databases">
        <title>Marinobacter qingdaonensis sp. nov., isolated from the intertidal sediment of Qingdao, PR China.</title>
        <authorList>
            <person name="Li Y."/>
        </authorList>
    </citation>
    <scope>NUCLEOTIDE SEQUENCE [LARGE SCALE GENOMIC DNA]</scope>
    <source>
        <strain evidence="3 4">ASW11-75</strain>
    </source>
</reference>
<evidence type="ECO:0000313" key="4">
    <source>
        <dbReference type="Proteomes" id="UP001305746"/>
    </source>
</evidence>
<dbReference type="InterPro" id="IPR006860">
    <property type="entry name" value="FecR"/>
</dbReference>
<accession>A0ABU5NX50</accession>
<comment type="caution">
    <text evidence="3">The sequence shown here is derived from an EMBL/GenBank/DDBJ whole genome shotgun (WGS) entry which is preliminary data.</text>
</comment>
<proteinExistence type="predicted"/>
<dbReference type="PANTHER" id="PTHR38731:SF3">
    <property type="entry name" value="BLL6125 PROTEIN"/>
    <property type="match status" value="1"/>
</dbReference>
<dbReference type="RefSeq" id="WP_322854808.1">
    <property type="nucleotide sequence ID" value="NZ_JAYDCJ010000003.1"/>
</dbReference>
<name>A0ABU5NX50_9GAMM</name>
<dbReference type="PANTHER" id="PTHR38731">
    <property type="entry name" value="LIPL45-RELATED LIPOPROTEIN-RELATED"/>
    <property type="match status" value="1"/>
</dbReference>
<keyword evidence="4" id="KW-1185">Reference proteome</keyword>
<gene>
    <name evidence="3" type="ORF">U5822_06455</name>
</gene>
<dbReference type="Proteomes" id="UP001305746">
    <property type="component" value="Unassembled WGS sequence"/>
</dbReference>
<dbReference type="EMBL" id="JAYDCJ010000003">
    <property type="protein sequence ID" value="MEA1080302.1"/>
    <property type="molecule type" value="Genomic_DNA"/>
</dbReference>
<evidence type="ECO:0000259" key="2">
    <source>
        <dbReference type="Pfam" id="PF04773"/>
    </source>
</evidence>
<evidence type="ECO:0000256" key="1">
    <source>
        <dbReference type="SAM" id="SignalP"/>
    </source>
</evidence>
<feature type="chain" id="PRO_5047416266" evidence="1">
    <location>
        <begin position="33"/>
        <end position="359"/>
    </location>
</feature>
<dbReference type="Gene3D" id="2.60.120.1440">
    <property type="match status" value="1"/>
</dbReference>
<keyword evidence="1" id="KW-0732">Signal</keyword>
<feature type="domain" description="FecR protein" evidence="2">
    <location>
        <begin position="68"/>
        <end position="162"/>
    </location>
</feature>
<organism evidence="3 4">
    <name type="scientific">Marinobacter qingdaonensis</name>
    <dbReference type="NCBI Taxonomy" id="3108486"/>
    <lineage>
        <taxon>Bacteria</taxon>
        <taxon>Pseudomonadati</taxon>
        <taxon>Pseudomonadota</taxon>
        <taxon>Gammaproteobacteria</taxon>
        <taxon>Pseudomonadales</taxon>
        <taxon>Marinobacteraceae</taxon>
        <taxon>Marinobacter</taxon>
    </lineage>
</organism>
<evidence type="ECO:0000313" key="3">
    <source>
        <dbReference type="EMBL" id="MEA1080302.1"/>
    </source>
</evidence>